<dbReference type="PANTHER" id="PTHR23326">
    <property type="entry name" value="CCR4 NOT-RELATED"/>
    <property type="match status" value="1"/>
</dbReference>
<evidence type="ECO:0000256" key="4">
    <source>
        <dbReference type="SAM" id="MobiDB-lite"/>
    </source>
</evidence>
<evidence type="ECO:0000256" key="2">
    <source>
        <dbReference type="ARBA" id="ARBA00023015"/>
    </source>
</evidence>
<comment type="similarity">
    <text evidence="1">Belongs to the CNOT2/3/5 family.</text>
</comment>
<keyword evidence="3" id="KW-0804">Transcription</keyword>
<feature type="compositionally biased region" description="Polar residues" evidence="4">
    <location>
        <begin position="390"/>
        <end position="413"/>
    </location>
</feature>
<sequence>QEGLLHHAFLVDNIHLLLSLHFFCHLQNVRLTECMYRYSNLNSSASNLPDSTGRPFTASFSGQSGSIPGFHHSGLHNLHGSLNLPNMPGSLAQRNAAMSGLPSSGVQQPGGSISGRFPSNNLPVAMSQIPHAHSGVGGRGMNVGAGPAFSSSMNIGGNIQGLSSSLGTGGSRNSVPGMSVSPSLGNLGPRITSSVGNIVGGSNIGRNINSGGLSVPSIASRMNLSGNTGSGSLNVQGSSRMMNGLLHQQASPQLINMLGSSYPTSGGSLSQNQIQAGNNSLNSMGMLHDPSDTAPFDINDFPQLTGRPSSAGGPQGQYGSLRKQGVGVNTIVQQNQEFSIQNEDFPALPGYKGNSSDYAMELHQKDQLHENVPVMQAQQYPMARSVGFSLGSSYPPNRQQHQQGSNSVQNAGTQNIGLRPLSQTSSLGSYDQFLQQYQHPQPQNHFRLQQMSPAAHSYRDQIQKIQAAPLPPDPYGLLGLLGLIRMHDADLASLALGMDLTTLGLNLNSQDNLYKTFGSPWSNDPAKGEPDFHIPACYFSDQTPQLQPFLFQKFHTSTLFYIFYSMPKDEAQLYAASELYNRGFFTINNFDFVSDITEDGFTINNYVYGSQEFQVWNLKSKFLFLNVGLIVALTQIIGRQFVRFRQLCSPLRAGREKASPAFCSTKCTSSVLNQNLSLLDGTKKLIFTLQHHCLTFKMQRNKIGSYCIQIVTGRNLESKVIVVCSEEAAEQNRSGEDIPCNYTKTVVANVTIPANLGWLVVCAVAFPALNDRKAGPLHGTKSNVEKLMYHEVRGARRRRVLRARAPAAHTSLVHADAPRLGVSASREGS</sequence>
<dbReference type="GO" id="GO:0030015">
    <property type="term" value="C:CCR4-NOT core complex"/>
    <property type="evidence" value="ECO:0007669"/>
    <property type="project" value="InterPro"/>
</dbReference>
<dbReference type="EMBL" id="CP144749">
    <property type="protein sequence ID" value="WVZ73386.1"/>
    <property type="molecule type" value="Genomic_DNA"/>
</dbReference>
<dbReference type="InterPro" id="IPR038635">
    <property type="entry name" value="CCR4-NOT_su2/3/5_C_sf"/>
</dbReference>
<dbReference type="GO" id="GO:0006355">
    <property type="term" value="P:regulation of DNA-templated transcription"/>
    <property type="evidence" value="ECO:0007669"/>
    <property type="project" value="InterPro"/>
</dbReference>
<dbReference type="AlphaFoldDB" id="A0AAQ3WU86"/>
<evidence type="ECO:0000256" key="3">
    <source>
        <dbReference type="ARBA" id="ARBA00023163"/>
    </source>
</evidence>
<evidence type="ECO:0000313" key="7">
    <source>
        <dbReference type="Proteomes" id="UP001341281"/>
    </source>
</evidence>
<keyword evidence="2" id="KW-0805">Transcription regulation</keyword>
<evidence type="ECO:0000259" key="5">
    <source>
        <dbReference type="Pfam" id="PF04153"/>
    </source>
</evidence>
<accession>A0AAQ3WU86</accession>
<name>A0AAQ3WU86_PASNO</name>
<dbReference type="Gene3D" id="2.30.30.1020">
    <property type="entry name" value="CCR4-NOT complex subunit 2/3/5, C-terminal domain"/>
    <property type="match status" value="1"/>
</dbReference>
<protein>
    <recommendedName>
        <fullName evidence="5">NOT2/NOT3/NOT5 C-terminal domain-containing protein</fullName>
    </recommendedName>
</protein>
<dbReference type="InterPro" id="IPR007282">
    <property type="entry name" value="NOT2/3/5_C"/>
</dbReference>
<dbReference type="Proteomes" id="UP001341281">
    <property type="component" value="Chromosome 05"/>
</dbReference>
<evidence type="ECO:0000313" key="6">
    <source>
        <dbReference type="EMBL" id="WVZ73386.1"/>
    </source>
</evidence>
<keyword evidence="7" id="KW-1185">Reference proteome</keyword>
<reference evidence="6 7" key="1">
    <citation type="submission" date="2024-02" db="EMBL/GenBank/DDBJ databases">
        <title>High-quality chromosome-scale genome assembly of Pensacola bahiagrass (Paspalum notatum Flugge var. saurae).</title>
        <authorList>
            <person name="Vega J.M."/>
            <person name="Podio M."/>
            <person name="Orjuela J."/>
            <person name="Siena L.A."/>
            <person name="Pessino S.C."/>
            <person name="Combes M.C."/>
            <person name="Mariac C."/>
            <person name="Albertini E."/>
            <person name="Pupilli F."/>
            <person name="Ortiz J.P.A."/>
            <person name="Leblanc O."/>
        </authorList>
    </citation>
    <scope>NUCLEOTIDE SEQUENCE [LARGE SCALE GENOMIC DNA]</scope>
    <source>
        <strain evidence="6">R1</strain>
        <tissue evidence="6">Leaf</tissue>
    </source>
</reference>
<feature type="domain" description="NOT2/NOT3/NOT5 C-terminal" evidence="5">
    <location>
        <begin position="514"/>
        <end position="585"/>
    </location>
</feature>
<evidence type="ECO:0000256" key="1">
    <source>
        <dbReference type="ARBA" id="ARBA00007682"/>
    </source>
</evidence>
<feature type="non-terminal residue" evidence="6">
    <location>
        <position position="1"/>
    </location>
</feature>
<organism evidence="6 7">
    <name type="scientific">Paspalum notatum var. saurae</name>
    <dbReference type="NCBI Taxonomy" id="547442"/>
    <lineage>
        <taxon>Eukaryota</taxon>
        <taxon>Viridiplantae</taxon>
        <taxon>Streptophyta</taxon>
        <taxon>Embryophyta</taxon>
        <taxon>Tracheophyta</taxon>
        <taxon>Spermatophyta</taxon>
        <taxon>Magnoliopsida</taxon>
        <taxon>Liliopsida</taxon>
        <taxon>Poales</taxon>
        <taxon>Poaceae</taxon>
        <taxon>PACMAD clade</taxon>
        <taxon>Panicoideae</taxon>
        <taxon>Andropogonodae</taxon>
        <taxon>Paspaleae</taxon>
        <taxon>Paspalinae</taxon>
        <taxon>Paspalum</taxon>
    </lineage>
</organism>
<proteinExistence type="inferred from homology"/>
<feature type="region of interest" description="Disordered" evidence="4">
    <location>
        <begin position="387"/>
        <end position="413"/>
    </location>
</feature>
<dbReference type="InterPro" id="IPR040168">
    <property type="entry name" value="Not2/3/5"/>
</dbReference>
<gene>
    <name evidence="6" type="ORF">U9M48_021697</name>
</gene>
<dbReference type="Pfam" id="PF04153">
    <property type="entry name" value="NOT2_3_5_C"/>
    <property type="match status" value="1"/>
</dbReference>